<reference evidence="3 4" key="2">
    <citation type="journal article" date="2003" name="DNA Res.">
        <title>Complete genome structure of Gloeobacter violaceus PCC 7421, a cyanobacterium that lacks thylakoids (supplement).</title>
        <authorList>
            <person name="Nakamura Y."/>
            <person name="Kaneko T."/>
            <person name="Sato S."/>
            <person name="Mimuro M."/>
            <person name="Miyashita H."/>
            <person name="Tsuchiya T."/>
            <person name="Sasamoto S."/>
            <person name="Watanabe A."/>
            <person name="Kawashima K."/>
            <person name="Kishida Y."/>
            <person name="Kiyokawa C."/>
            <person name="Kohara M."/>
            <person name="Matsumoto M."/>
            <person name="Matsuno A."/>
            <person name="Nakazaki N."/>
            <person name="Shimpo S."/>
            <person name="Takeuchi C."/>
            <person name="Yamada M."/>
            <person name="Tabata S."/>
        </authorList>
    </citation>
    <scope>NUCLEOTIDE SEQUENCE [LARGE SCALE GENOMIC DNA]</scope>
    <source>
        <strain evidence="4">ATCC 29082 / PCC 7421</strain>
    </source>
</reference>
<dbReference type="PATRIC" id="fig|251221.4.peg.2653"/>
<evidence type="ECO:0000256" key="2">
    <source>
        <dbReference type="SAM" id="Phobius"/>
    </source>
</evidence>
<dbReference type="AlphaFoldDB" id="Q7NHC4"/>
<dbReference type="EnsemblBacteria" id="BAC90554">
    <property type="protein sequence ID" value="BAC90554"/>
    <property type="gene ID" value="BAC90554"/>
</dbReference>
<feature type="transmembrane region" description="Helical" evidence="2">
    <location>
        <begin position="145"/>
        <end position="166"/>
    </location>
</feature>
<feature type="compositionally biased region" description="Polar residues" evidence="1">
    <location>
        <begin position="51"/>
        <end position="61"/>
    </location>
</feature>
<evidence type="ECO:0000256" key="1">
    <source>
        <dbReference type="SAM" id="MobiDB-lite"/>
    </source>
</evidence>
<evidence type="ECO:0000313" key="3">
    <source>
        <dbReference type="EMBL" id="BAC90554.1"/>
    </source>
</evidence>
<keyword evidence="2" id="KW-0812">Transmembrane</keyword>
<reference evidence="3 4" key="1">
    <citation type="journal article" date="2003" name="DNA Res.">
        <title>Complete genome structure of Gloeobacter violaceus PCC 7421, a cyanobacterium that lacks thylakoids.</title>
        <authorList>
            <person name="Nakamura Y."/>
            <person name="Kaneko T."/>
            <person name="Sato S."/>
            <person name="Mimuro M."/>
            <person name="Miyashita H."/>
            <person name="Tsuchiya T."/>
            <person name="Sasamoto S."/>
            <person name="Watanabe A."/>
            <person name="Kawashima K."/>
            <person name="Kishida Y."/>
            <person name="Kiyokawa C."/>
            <person name="Kohara M."/>
            <person name="Matsumoto M."/>
            <person name="Matsuno A."/>
            <person name="Nakazaki N."/>
            <person name="Shimpo S."/>
            <person name="Takeuchi C."/>
            <person name="Yamada M."/>
            <person name="Tabata S."/>
        </authorList>
    </citation>
    <scope>NUCLEOTIDE SEQUENCE [LARGE SCALE GENOMIC DNA]</scope>
    <source>
        <strain evidence="4">ATCC 29082 / PCC 7421</strain>
    </source>
</reference>
<keyword evidence="2" id="KW-1133">Transmembrane helix</keyword>
<name>Q7NHC4_GLOVI</name>
<feature type="compositionally biased region" description="Gly residues" evidence="1">
    <location>
        <begin position="1"/>
        <end position="16"/>
    </location>
</feature>
<sequence length="191" mass="20577">MQGGKNAGDAAGGSETGHGRSPWVARGFPAAGSVLTLIVKYEAAMPLPSGDSMQESESNRPSYGDPPWLTSDDDTVAKARAQLVGDYNMWVQLSGGDRELAKQILIKDFPRGPFEGGSDENLRAHLAGRFPWLWAYTAFQYRAGIFNTITFIIMLAGLIYIALVYVPRDQRAKTTGSLDTAPALLAVSRPG</sequence>
<feature type="region of interest" description="Disordered" evidence="1">
    <location>
        <begin position="1"/>
        <end position="25"/>
    </location>
</feature>
<feature type="region of interest" description="Disordered" evidence="1">
    <location>
        <begin position="49"/>
        <end position="71"/>
    </location>
</feature>
<evidence type="ECO:0000313" key="4">
    <source>
        <dbReference type="Proteomes" id="UP000000557"/>
    </source>
</evidence>
<accession>Q7NHC4</accession>
<dbReference type="InParanoid" id="Q7NHC4"/>
<dbReference type="STRING" id="251221.gene:10760113"/>
<dbReference type="KEGG" id="gvi:glr2613"/>
<dbReference type="EMBL" id="BA000045">
    <property type="protein sequence ID" value="BAC90554.1"/>
    <property type="molecule type" value="Genomic_DNA"/>
</dbReference>
<keyword evidence="4" id="KW-1185">Reference proteome</keyword>
<gene>
    <name evidence="3" type="ordered locus">glr2613</name>
</gene>
<proteinExistence type="predicted"/>
<keyword evidence="2" id="KW-0472">Membrane</keyword>
<dbReference type="Proteomes" id="UP000000557">
    <property type="component" value="Chromosome"/>
</dbReference>
<dbReference type="HOGENOM" id="CLU_1419679_0_0_3"/>
<protein>
    <submittedName>
        <fullName evidence="3">Glr2613 protein</fullName>
    </submittedName>
</protein>
<organism evidence="3 4">
    <name type="scientific">Gloeobacter violaceus (strain ATCC 29082 / PCC 7421)</name>
    <dbReference type="NCBI Taxonomy" id="251221"/>
    <lineage>
        <taxon>Bacteria</taxon>
        <taxon>Bacillati</taxon>
        <taxon>Cyanobacteriota</taxon>
        <taxon>Cyanophyceae</taxon>
        <taxon>Gloeobacterales</taxon>
        <taxon>Gloeobacteraceae</taxon>
        <taxon>Gloeobacter</taxon>
    </lineage>
</organism>